<protein>
    <submittedName>
        <fullName evidence="2">Uncharacterized protein</fullName>
    </submittedName>
</protein>
<evidence type="ECO:0000256" key="1">
    <source>
        <dbReference type="SAM" id="MobiDB-lite"/>
    </source>
</evidence>
<sequence>MRSNSTKDDFQNSLNQQEENNWVGQHQSRLDDQEDPTGRTNISEEGLGPNQQPSNAKSKEQAALADRLGMLSGAGQAGLARGRPGPSQLPSLRPKKALPEELASLVLKAIQATECNNQTAADMYYDMYRTLTGASAEEPTQTPNLK</sequence>
<feature type="compositionally biased region" description="Polar residues" evidence="1">
    <location>
        <begin position="38"/>
        <end position="56"/>
    </location>
</feature>
<reference evidence="2 3" key="1">
    <citation type="submission" date="2017-11" db="EMBL/GenBank/DDBJ databases">
        <title>De novo assembly and phasing of dikaryotic genomes from two isolates of Puccinia coronata f. sp. avenae, the causal agent of oat crown rust.</title>
        <authorList>
            <person name="Miller M.E."/>
            <person name="Zhang Y."/>
            <person name="Omidvar V."/>
            <person name="Sperschneider J."/>
            <person name="Schwessinger B."/>
            <person name="Raley C."/>
            <person name="Palmer J.M."/>
            <person name="Garnica D."/>
            <person name="Upadhyaya N."/>
            <person name="Rathjen J."/>
            <person name="Taylor J.M."/>
            <person name="Park R.F."/>
            <person name="Dodds P.N."/>
            <person name="Hirsch C.D."/>
            <person name="Kianian S.F."/>
            <person name="Figueroa M."/>
        </authorList>
    </citation>
    <scope>NUCLEOTIDE SEQUENCE [LARGE SCALE GENOMIC DNA]</scope>
    <source>
        <strain evidence="2">12NC29</strain>
    </source>
</reference>
<feature type="region of interest" description="Disordered" evidence="1">
    <location>
        <begin position="1"/>
        <end position="96"/>
    </location>
</feature>
<keyword evidence="3" id="KW-1185">Reference proteome</keyword>
<gene>
    <name evidence="2" type="ORF">PCANC_03443</name>
</gene>
<proteinExistence type="predicted"/>
<feature type="compositionally biased region" description="Basic and acidic residues" evidence="1">
    <location>
        <begin position="1"/>
        <end position="10"/>
    </location>
</feature>
<evidence type="ECO:0000313" key="3">
    <source>
        <dbReference type="Proteomes" id="UP000235388"/>
    </source>
</evidence>
<dbReference type="AlphaFoldDB" id="A0A2N5W2E6"/>
<organism evidence="2 3">
    <name type="scientific">Puccinia coronata f. sp. avenae</name>
    <dbReference type="NCBI Taxonomy" id="200324"/>
    <lineage>
        <taxon>Eukaryota</taxon>
        <taxon>Fungi</taxon>
        <taxon>Dikarya</taxon>
        <taxon>Basidiomycota</taxon>
        <taxon>Pucciniomycotina</taxon>
        <taxon>Pucciniomycetes</taxon>
        <taxon>Pucciniales</taxon>
        <taxon>Pucciniaceae</taxon>
        <taxon>Puccinia</taxon>
    </lineage>
</organism>
<feature type="compositionally biased region" description="Polar residues" evidence="1">
    <location>
        <begin position="11"/>
        <end position="27"/>
    </location>
</feature>
<comment type="caution">
    <text evidence="2">The sequence shown here is derived from an EMBL/GenBank/DDBJ whole genome shotgun (WGS) entry which is preliminary data.</text>
</comment>
<evidence type="ECO:0000313" key="2">
    <source>
        <dbReference type="EMBL" id="PLW56385.1"/>
    </source>
</evidence>
<dbReference type="Proteomes" id="UP000235388">
    <property type="component" value="Unassembled WGS sequence"/>
</dbReference>
<accession>A0A2N5W2E6</accession>
<name>A0A2N5W2E6_9BASI</name>
<dbReference type="EMBL" id="PGCJ01000021">
    <property type="protein sequence ID" value="PLW56385.1"/>
    <property type="molecule type" value="Genomic_DNA"/>
</dbReference>